<feature type="signal peptide" evidence="2">
    <location>
        <begin position="1"/>
        <end position="22"/>
    </location>
</feature>
<accession>A0A6J4HUA6</accession>
<evidence type="ECO:0000313" key="4">
    <source>
        <dbReference type="EMBL" id="CAA9234105.1"/>
    </source>
</evidence>
<organism evidence="4">
    <name type="scientific">uncultured Adhaeribacter sp</name>
    <dbReference type="NCBI Taxonomy" id="448109"/>
    <lineage>
        <taxon>Bacteria</taxon>
        <taxon>Pseudomonadati</taxon>
        <taxon>Bacteroidota</taxon>
        <taxon>Cytophagia</taxon>
        <taxon>Cytophagales</taxon>
        <taxon>Hymenobacteraceae</taxon>
        <taxon>Adhaeribacter</taxon>
        <taxon>environmental samples</taxon>
    </lineage>
</organism>
<feature type="domain" description="DUF4097" evidence="3">
    <location>
        <begin position="50"/>
        <end position="287"/>
    </location>
</feature>
<dbReference type="AlphaFoldDB" id="A0A6J4HUA6"/>
<dbReference type="EMBL" id="CADCTJ010000359">
    <property type="protein sequence ID" value="CAA9234105.1"/>
    <property type="molecule type" value="Genomic_DNA"/>
</dbReference>
<proteinExistence type="predicted"/>
<keyword evidence="2" id="KW-0732">Signal</keyword>
<evidence type="ECO:0000256" key="2">
    <source>
        <dbReference type="SAM" id="SignalP"/>
    </source>
</evidence>
<evidence type="ECO:0000259" key="3">
    <source>
        <dbReference type="Pfam" id="PF13349"/>
    </source>
</evidence>
<reference evidence="4" key="1">
    <citation type="submission" date="2020-02" db="EMBL/GenBank/DDBJ databases">
        <authorList>
            <person name="Meier V. D."/>
        </authorList>
    </citation>
    <scope>NUCLEOTIDE SEQUENCE</scope>
    <source>
        <strain evidence="4">AVDCRST_MAG95</strain>
    </source>
</reference>
<feature type="region of interest" description="Disordered" evidence="1">
    <location>
        <begin position="30"/>
        <end position="51"/>
    </location>
</feature>
<name>A0A6J4HUA6_9BACT</name>
<feature type="chain" id="PRO_5027112087" description="DUF4097 domain-containing protein" evidence="2">
    <location>
        <begin position="23"/>
        <end position="291"/>
    </location>
</feature>
<evidence type="ECO:0000256" key="1">
    <source>
        <dbReference type="SAM" id="MobiDB-lite"/>
    </source>
</evidence>
<gene>
    <name evidence="4" type="ORF">AVDCRST_MAG95-1127</name>
</gene>
<dbReference type="InterPro" id="IPR025164">
    <property type="entry name" value="Toastrack_DUF4097"/>
</dbReference>
<dbReference type="Pfam" id="PF13349">
    <property type="entry name" value="DUF4097"/>
    <property type="match status" value="1"/>
</dbReference>
<sequence>MKKLVILAIVCLTVTAKGVVTAHRHPAYTGQKSLNQANPTNSAAAPTANAAEDRTYKTKLGNDKNNQVQIEVYRSSVEVIGHNSDEVIIQADDYNVPERAEGLRSLFSEVEDNTKLGLAVVKENNILKIVQASRRGGNYTIKVPKNVAVVYHEANAHGGKFNLSNTDGAIDIDLHHASATLTNITGPVKAKTLHGHLDIKFAQLNQAKASTINSVHGPIDITLPGNTKADFELQATHGEIYTDFDLSRPSEDKNGLTKIAGGNSIKGKTNNGGVEMNISAVHSDIYIRKQK</sequence>
<protein>
    <recommendedName>
        <fullName evidence="3">DUF4097 domain-containing protein</fullName>
    </recommendedName>
</protein>
<feature type="compositionally biased region" description="Low complexity" evidence="1">
    <location>
        <begin position="37"/>
        <end position="50"/>
    </location>
</feature>